<evidence type="ECO:0000256" key="1">
    <source>
        <dbReference type="ARBA" id="ARBA00022670"/>
    </source>
</evidence>
<dbReference type="InterPro" id="IPR012337">
    <property type="entry name" value="RNaseH-like_sf"/>
</dbReference>
<evidence type="ECO:0000259" key="12">
    <source>
        <dbReference type="PROSITE" id="PS50994"/>
    </source>
</evidence>
<evidence type="ECO:0000256" key="3">
    <source>
        <dbReference type="ARBA" id="ARBA00022750"/>
    </source>
</evidence>
<organism evidence="13 14">
    <name type="scientific">Gadus morhua</name>
    <name type="common">Atlantic cod</name>
    <dbReference type="NCBI Taxonomy" id="8049"/>
    <lineage>
        <taxon>Eukaryota</taxon>
        <taxon>Metazoa</taxon>
        <taxon>Chordata</taxon>
        <taxon>Craniata</taxon>
        <taxon>Vertebrata</taxon>
        <taxon>Euteleostomi</taxon>
        <taxon>Actinopterygii</taxon>
        <taxon>Neopterygii</taxon>
        <taxon>Teleostei</taxon>
        <taxon>Neoteleostei</taxon>
        <taxon>Acanthomorphata</taxon>
        <taxon>Zeiogadaria</taxon>
        <taxon>Gadariae</taxon>
        <taxon>Gadiformes</taxon>
        <taxon>Gadoidei</taxon>
        <taxon>Gadidae</taxon>
        <taxon>Gadus</taxon>
    </lineage>
</organism>
<dbReference type="InterPro" id="IPR036397">
    <property type="entry name" value="RNaseH_sf"/>
</dbReference>
<keyword evidence="7" id="KW-0695">RNA-directed DNA polymerase</keyword>
<keyword evidence="9" id="KW-0238">DNA-binding</keyword>
<dbReference type="InterPro" id="IPR056924">
    <property type="entry name" value="SH3_Tf2-1"/>
</dbReference>
<dbReference type="GeneTree" id="ENSGT01000000214408"/>
<evidence type="ECO:0000313" key="14">
    <source>
        <dbReference type="Proteomes" id="UP000694546"/>
    </source>
</evidence>
<dbReference type="GO" id="GO:0003964">
    <property type="term" value="F:RNA-directed DNA polymerase activity"/>
    <property type="evidence" value="ECO:0007669"/>
    <property type="project" value="UniProtKB-KW"/>
</dbReference>
<dbReference type="GO" id="GO:0003887">
    <property type="term" value="F:DNA-directed DNA polymerase activity"/>
    <property type="evidence" value="ECO:0007669"/>
    <property type="project" value="UniProtKB-KW"/>
</dbReference>
<evidence type="ECO:0000256" key="9">
    <source>
        <dbReference type="ARBA" id="ARBA00023125"/>
    </source>
</evidence>
<keyword evidence="6" id="KW-0229">DNA integration</keyword>
<dbReference type="Proteomes" id="UP000694546">
    <property type="component" value="Chromosome 22"/>
</dbReference>
<keyword evidence="3" id="KW-0064">Aspartyl protease</keyword>
<dbReference type="Gene3D" id="1.10.340.70">
    <property type="match status" value="1"/>
</dbReference>
<reference evidence="13" key="1">
    <citation type="submission" date="2025-08" db="UniProtKB">
        <authorList>
            <consortium name="Ensembl"/>
        </authorList>
    </citation>
    <scope>IDENTIFICATION</scope>
</reference>
<keyword evidence="8" id="KW-0808">Transferase</keyword>
<dbReference type="Pfam" id="PF17921">
    <property type="entry name" value="Integrase_H2C2"/>
    <property type="match status" value="1"/>
</dbReference>
<dbReference type="Gene3D" id="3.30.420.10">
    <property type="entry name" value="Ribonuclease H-like superfamily/Ribonuclease H"/>
    <property type="match status" value="1"/>
</dbReference>
<dbReference type="GO" id="GO:0003677">
    <property type="term" value="F:DNA binding"/>
    <property type="evidence" value="ECO:0007669"/>
    <property type="project" value="UniProtKB-KW"/>
</dbReference>
<dbReference type="InterPro" id="IPR050951">
    <property type="entry name" value="Retrovirus_Pol_polyprotein"/>
</dbReference>
<keyword evidence="2" id="KW-0479">Metal-binding</keyword>
<protein>
    <recommendedName>
        <fullName evidence="11">Gypsy retrotransposon integrase-like protein 1</fullName>
    </recommendedName>
</protein>
<name>A0A8C5AE51_GADMO</name>
<dbReference type="SUPFAM" id="SSF53098">
    <property type="entry name" value="Ribonuclease H-like"/>
    <property type="match status" value="1"/>
</dbReference>
<dbReference type="GO" id="GO:0006310">
    <property type="term" value="P:DNA recombination"/>
    <property type="evidence" value="ECO:0007669"/>
    <property type="project" value="UniProtKB-KW"/>
</dbReference>
<dbReference type="PANTHER" id="PTHR37984">
    <property type="entry name" value="PROTEIN CBG26694"/>
    <property type="match status" value="1"/>
</dbReference>
<dbReference type="PANTHER" id="PTHR37984:SF5">
    <property type="entry name" value="PROTEIN NYNRIN-LIKE"/>
    <property type="match status" value="1"/>
</dbReference>
<evidence type="ECO:0000256" key="8">
    <source>
        <dbReference type="ARBA" id="ARBA00022932"/>
    </source>
</evidence>
<dbReference type="InterPro" id="IPR001584">
    <property type="entry name" value="Integrase_cat-core"/>
</dbReference>
<evidence type="ECO:0000256" key="2">
    <source>
        <dbReference type="ARBA" id="ARBA00022723"/>
    </source>
</evidence>
<keyword evidence="4" id="KW-0378">Hydrolase</keyword>
<dbReference type="InterPro" id="IPR041588">
    <property type="entry name" value="Integrase_H2C2"/>
</dbReference>
<keyword evidence="8" id="KW-0548">Nucleotidyltransferase</keyword>
<dbReference type="FunFam" id="3.30.420.10:FF:000032">
    <property type="entry name" value="Retrovirus-related Pol polyprotein from transposon 297-like Protein"/>
    <property type="match status" value="1"/>
</dbReference>
<dbReference type="GO" id="GO:0006508">
    <property type="term" value="P:proteolysis"/>
    <property type="evidence" value="ECO:0007669"/>
    <property type="project" value="UniProtKB-KW"/>
</dbReference>
<evidence type="ECO:0000256" key="10">
    <source>
        <dbReference type="ARBA" id="ARBA00023172"/>
    </source>
</evidence>
<dbReference type="GO" id="GO:0046872">
    <property type="term" value="F:metal ion binding"/>
    <property type="evidence" value="ECO:0007669"/>
    <property type="project" value="UniProtKB-KW"/>
</dbReference>
<evidence type="ECO:0000313" key="13">
    <source>
        <dbReference type="Ensembl" id="ENSGMOP00000030850.1"/>
    </source>
</evidence>
<dbReference type="Ensembl" id="ENSGMOT00000058185.1">
    <property type="protein sequence ID" value="ENSGMOP00000030850.1"/>
    <property type="gene ID" value="ENSGMOG00000035498.1"/>
</dbReference>
<keyword evidence="1" id="KW-0645">Protease</keyword>
<evidence type="ECO:0000256" key="5">
    <source>
        <dbReference type="ARBA" id="ARBA00022842"/>
    </source>
</evidence>
<evidence type="ECO:0000256" key="7">
    <source>
        <dbReference type="ARBA" id="ARBA00022918"/>
    </source>
</evidence>
<feature type="domain" description="Integrase catalytic" evidence="12">
    <location>
        <begin position="68"/>
        <end position="226"/>
    </location>
</feature>
<dbReference type="Pfam" id="PF24626">
    <property type="entry name" value="SH3_Tf2-1"/>
    <property type="match status" value="1"/>
</dbReference>
<accession>A0A8C5AE51</accession>
<keyword evidence="14" id="KW-1185">Reference proteome</keyword>
<keyword evidence="5" id="KW-0460">Magnesium</keyword>
<sequence length="354" mass="40927">MVNDFLGYYHDNPLGGHLGRMKTLLKIMDVAWWPSIRKDVWSYIKNCQTCQQYKPSNQKPAGLLQTTVVEEPNYMLGIDYMGPLPITKQRNTFLLVIVDYYTKWVELFPLRDSTSTKLCQIIKDDVFLRWGVPKYLLSDRGPQFTSNLLADLCKNWGVTQKLTTSYHPQTNLTERVNRTLKTMMASYVGNNHREWDRWLPEFRFAINTAVHDTTGTTPAQLAIGRSLKGPLERLITKSPMPSPEQPGYSVMERQQKLAEEVSRRVNAVKARQARYYNIHRRNAQFSDGDLVWVKAHHLSNAAAKFSSKLAPKWSGPAVVMKRLGPINYKVRWEDQSRREDTVNVVNLKPYFSSR</sequence>
<evidence type="ECO:0000256" key="6">
    <source>
        <dbReference type="ARBA" id="ARBA00022908"/>
    </source>
</evidence>
<dbReference type="AlphaFoldDB" id="A0A8C5AE51"/>
<evidence type="ECO:0000256" key="4">
    <source>
        <dbReference type="ARBA" id="ARBA00022801"/>
    </source>
</evidence>
<reference evidence="13" key="2">
    <citation type="submission" date="2025-09" db="UniProtKB">
        <authorList>
            <consortium name="Ensembl"/>
        </authorList>
    </citation>
    <scope>IDENTIFICATION</scope>
</reference>
<dbReference type="PROSITE" id="PS50994">
    <property type="entry name" value="INTEGRASE"/>
    <property type="match status" value="1"/>
</dbReference>
<dbReference type="Pfam" id="PF00665">
    <property type="entry name" value="rve"/>
    <property type="match status" value="1"/>
</dbReference>
<dbReference type="GO" id="GO:0015074">
    <property type="term" value="P:DNA integration"/>
    <property type="evidence" value="ECO:0007669"/>
    <property type="project" value="UniProtKB-KW"/>
</dbReference>
<evidence type="ECO:0000256" key="11">
    <source>
        <dbReference type="ARBA" id="ARBA00039658"/>
    </source>
</evidence>
<keyword evidence="10" id="KW-0233">DNA recombination</keyword>
<dbReference type="GO" id="GO:0004190">
    <property type="term" value="F:aspartic-type endopeptidase activity"/>
    <property type="evidence" value="ECO:0007669"/>
    <property type="project" value="UniProtKB-KW"/>
</dbReference>
<proteinExistence type="predicted"/>
<dbReference type="OMA" id="WLPEFRF"/>
<keyword evidence="8" id="KW-0239">DNA-directed DNA polymerase</keyword>